<dbReference type="Pfam" id="PF00367">
    <property type="entry name" value="PTS_EIIB"/>
    <property type="match status" value="1"/>
</dbReference>
<evidence type="ECO:0000259" key="14">
    <source>
        <dbReference type="PROSITE" id="PS51098"/>
    </source>
</evidence>
<dbReference type="GO" id="GO:0090589">
    <property type="term" value="F:protein-phosphocysteine-trehalose phosphotransferase system transporter activity"/>
    <property type="evidence" value="ECO:0007669"/>
    <property type="project" value="TreeGrafter"/>
</dbReference>
<evidence type="ECO:0000256" key="2">
    <source>
        <dbReference type="ARBA" id="ARBA00022448"/>
    </source>
</evidence>
<evidence type="ECO:0000256" key="10">
    <source>
        <dbReference type="ARBA" id="ARBA00023136"/>
    </source>
</evidence>
<keyword evidence="7 12" id="KW-0812">Transmembrane</keyword>
<feature type="domain" description="PTS EIIB type-1" evidence="14">
    <location>
        <begin position="10"/>
        <end position="92"/>
    </location>
</feature>
<dbReference type="InterPro" id="IPR003352">
    <property type="entry name" value="PTS_EIIC"/>
</dbReference>
<feature type="transmembrane region" description="Helical" evidence="12">
    <location>
        <begin position="152"/>
        <end position="172"/>
    </location>
</feature>
<evidence type="ECO:0000256" key="9">
    <source>
        <dbReference type="ARBA" id="ARBA00022989"/>
    </source>
</evidence>
<feature type="transmembrane region" description="Helical" evidence="12">
    <location>
        <begin position="389"/>
        <end position="413"/>
    </location>
</feature>
<keyword evidence="9 12" id="KW-1133">Transmembrane helix</keyword>
<evidence type="ECO:0000256" key="4">
    <source>
        <dbReference type="ARBA" id="ARBA00022597"/>
    </source>
</evidence>
<evidence type="ECO:0000256" key="7">
    <source>
        <dbReference type="ARBA" id="ARBA00022692"/>
    </source>
</evidence>
<evidence type="ECO:0000259" key="13">
    <source>
        <dbReference type="PROSITE" id="PS51093"/>
    </source>
</evidence>
<evidence type="ECO:0000313" key="17">
    <source>
        <dbReference type="Proteomes" id="UP000031978"/>
    </source>
</evidence>
<evidence type="ECO:0000256" key="1">
    <source>
        <dbReference type="ARBA" id="ARBA00004651"/>
    </source>
</evidence>
<dbReference type="InterPro" id="IPR018113">
    <property type="entry name" value="PTrfase_EIIB_Cys"/>
</dbReference>
<feature type="transmembrane region" description="Helical" evidence="12">
    <location>
        <begin position="184"/>
        <end position="204"/>
    </location>
</feature>
<dbReference type="Gene3D" id="2.70.70.10">
    <property type="entry name" value="Glucose Permease (Domain IIA)"/>
    <property type="match status" value="1"/>
</dbReference>
<dbReference type="CDD" id="cd00212">
    <property type="entry name" value="PTS_IIB_glc"/>
    <property type="match status" value="1"/>
</dbReference>
<keyword evidence="2" id="KW-0813">Transport</keyword>
<dbReference type="EC" id="2.7.1.69" evidence="16"/>
<feature type="transmembrane region" description="Helical" evidence="12">
    <location>
        <begin position="248"/>
        <end position="270"/>
    </location>
</feature>
<dbReference type="Pfam" id="PF00358">
    <property type="entry name" value="PTS_EIIA_1"/>
    <property type="match status" value="1"/>
</dbReference>
<evidence type="ECO:0000256" key="6">
    <source>
        <dbReference type="ARBA" id="ARBA00022683"/>
    </source>
</evidence>
<dbReference type="Pfam" id="PF02378">
    <property type="entry name" value="PTS_EIIC"/>
    <property type="match status" value="1"/>
</dbReference>
<feature type="active site" description="Phosphocysteine intermediate; for EIIB activity" evidence="11">
    <location>
        <position position="32"/>
    </location>
</feature>
<evidence type="ECO:0000256" key="8">
    <source>
        <dbReference type="ARBA" id="ARBA00022777"/>
    </source>
</evidence>
<reference evidence="16 17" key="1">
    <citation type="submission" date="2014-12" db="EMBL/GenBank/DDBJ databases">
        <title>Draft Genome Sequences of Five Spore-Forming Food Isolates of Bacillus pumilus.</title>
        <authorList>
            <person name="de Jong A."/>
            <person name="van Heel A.J."/>
            <person name="Montalban-Lopez M."/>
            <person name="Krawczyk A.O."/>
            <person name="Berendsen E.M."/>
            <person name="Wells-Bennik M."/>
            <person name="Kuipers O.P."/>
        </authorList>
    </citation>
    <scope>NUCLEOTIDE SEQUENCE [LARGE SCALE GENOMIC DNA]</scope>
    <source>
        <strain evidence="16 17">B4127</strain>
    </source>
</reference>
<dbReference type="GO" id="GO:0016301">
    <property type="term" value="F:kinase activity"/>
    <property type="evidence" value="ECO:0007669"/>
    <property type="project" value="UniProtKB-KW"/>
</dbReference>
<evidence type="ECO:0000256" key="11">
    <source>
        <dbReference type="PROSITE-ProRule" id="PRU00421"/>
    </source>
</evidence>
<sequence length="631" mass="67522">MKAVTLMNHKDLAQDILKHIGGSENVQNAIHCMTRLRLTLKDSSRANTEEISRLDGVIQVADTAGQYQIIIGNDVGYVYKEFAKLIDQNPEASGQIEQNKDHSLKGYFNRFANLITGIFAPIIPAIAGAGMLKALLILLPMLNLMKEDSQTYLVLKIISDAAFFFLPILLAYTSSQKFGTNPMVSMALAGVLLHPNLAALFSSGDPVVFAGIPLKAVSYGASVIPIILIVWLMSYVEKLADKLSPGPVKIFMVPLITMIIVAPIGLLFLGPLGMYLGAGLAAGVLWIQQTAGWAAVAILAVFLPFIVMFGMQKVFYPVVIASLASPGYDALIGVAMLAANFAQGGGALAVSFKTKDPKLKQIAMSGGISALFGITEPALYGVHLKLKKTLLACMIGAGVSGIFVGLIKLKAFVMVSPGIATMPIFIEKGTSNFTFAIIGAVISAVVAFIAVYIIGFKDAETEVIQKNSEPVSTSESTRNREVIYAPIQGDIIPLAKVNDKVFSEEVMGKGAAIQPSEGKVFAPFDGQVEMVFHTNHAIGLRSKLGVEVLIHIGIDTVNLNGQYFTSHVQKGDTVKLGQLLIEFDGQNIQKAGYDTTTPVIITNSADYLEILPQEGNTNPISGHQQPLLTVL</sequence>
<dbReference type="SUPFAM" id="SSF55604">
    <property type="entry name" value="Glucose permease domain IIB"/>
    <property type="match status" value="1"/>
</dbReference>
<dbReference type="FunFam" id="3.30.1360.60:FF:000001">
    <property type="entry name" value="PTS system glucose-specific IIBC component PtsG"/>
    <property type="match status" value="1"/>
</dbReference>
<dbReference type="InterPro" id="IPR011297">
    <property type="entry name" value="PTS_IIABC_b_glu"/>
</dbReference>
<proteinExistence type="predicted"/>
<gene>
    <name evidence="16" type="ORF">B4127_4104</name>
</gene>
<name>A0AB34QZ03_BACPU</name>
<dbReference type="GO" id="GO:0009401">
    <property type="term" value="P:phosphoenolpyruvate-dependent sugar phosphotransferase system"/>
    <property type="evidence" value="ECO:0007669"/>
    <property type="project" value="UniProtKB-KW"/>
</dbReference>
<feature type="transmembrane region" description="Helical" evidence="12">
    <location>
        <begin position="290"/>
        <end position="311"/>
    </location>
</feature>
<dbReference type="PROSITE" id="PS51103">
    <property type="entry name" value="PTS_EIIC_TYPE_1"/>
    <property type="match status" value="1"/>
</dbReference>
<keyword evidence="8" id="KW-0418">Kinase</keyword>
<evidence type="ECO:0000313" key="16">
    <source>
        <dbReference type="EMBL" id="KIL25524.1"/>
    </source>
</evidence>
<dbReference type="PANTHER" id="PTHR30175">
    <property type="entry name" value="PHOSPHOTRANSFERASE SYSTEM TRANSPORT PROTEIN"/>
    <property type="match status" value="1"/>
</dbReference>
<dbReference type="PANTHER" id="PTHR30175:SF1">
    <property type="entry name" value="PTS SYSTEM ARBUTIN-, CELLOBIOSE-, AND SALICIN-SPECIFIC EIIBC COMPONENT-RELATED"/>
    <property type="match status" value="1"/>
</dbReference>
<evidence type="ECO:0000256" key="12">
    <source>
        <dbReference type="SAM" id="Phobius"/>
    </source>
</evidence>
<dbReference type="AlphaFoldDB" id="A0AB34QZ03"/>
<dbReference type="FunFam" id="2.70.70.10:FF:000001">
    <property type="entry name" value="PTS system glucose-specific IIA component"/>
    <property type="match status" value="1"/>
</dbReference>
<feature type="transmembrane region" description="Helical" evidence="12">
    <location>
        <begin position="111"/>
        <end position="132"/>
    </location>
</feature>
<comment type="caution">
    <text evidence="16">The sequence shown here is derived from an EMBL/GenBank/DDBJ whole genome shotgun (WGS) entry which is preliminary data.</text>
</comment>
<keyword evidence="6" id="KW-0598">Phosphotransferase system</keyword>
<dbReference type="SUPFAM" id="SSF51261">
    <property type="entry name" value="Duplicated hybrid motif"/>
    <property type="match status" value="1"/>
</dbReference>
<keyword evidence="10 12" id="KW-0472">Membrane</keyword>
<dbReference type="PROSITE" id="PS01035">
    <property type="entry name" value="PTS_EIIB_TYPE_1_CYS"/>
    <property type="match status" value="1"/>
</dbReference>
<dbReference type="InterPro" id="IPR001996">
    <property type="entry name" value="PTS_IIB_1"/>
</dbReference>
<evidence type="ECO:0000256" key="3">
    <source>
        <dbReference type="ARBA" id="ARBA00022475"/>
    </source>
</evidence>
<dbReference type="GO" id="GO:0005886">
    <property type="term" value="C:plasma membrane"/>
    <property type="evidence" value="ECO:0007669"/>
    <property type="project" value="UniProtKB-SubCell"/>
</dbReference>
<dbReference type="NCBIfam" id="TIGR00830">
    <property type="entry name" value="PTBA"/>
    <property type="match status" value="1"/>
</dbReference>
<feature type="transmembrane region" description="Helical" evidence="12">
    <location>
        <begin position="318"/>
        <end position="342"/>
    </location>
</feature>
<accession>A0AB34QZ03</accession>
<dbReference type="NCBIfam" id="TIGR01995">
    <property type="entry name" value="PTS-II-ABC-beta"/>
    <property type="match status" value="1"/>
</dbReference>
<keyword evidence="5 16" id="KW-0808">Transferase</keyword>
<feature type="domain" description="PTS EIIC type-1" evidence="15">
    <location>
        <begin position="113"/>
        <end position="470"/>
    </location>
</feature>
<keyword evidence="4" id="KW-0762">Sugar transport</keyword>
<keyword evidence="3" id="KW-1003">Cell membrane</keyword>
<protein>
    <submittedName>
        <fullName evidence="16">PTS system, beta-glucoside-specific IIB component</fullName>
        <ecNumber evidence="16">2.7.1.69</ecNumber>
    </submittedName>
</protein>
<dbReference type="Gene3D" id="3.30.1360.60">
    <property type="entry name" value="Glucose permease domain IIB"/>
    <property type="match status" value="1"/>
</dbReference>
<dbReference type="PROSITE" id="PS51098">
    <property type="entry name" value="PTS_EIIB_TYPE_1"/>
    <property type="match status" value="1"/>
</dbReference>
<feature type="transmembrane region" description="Helical" evidence="12">
    <location>
        <begin position="216"/>
        <end position="236"/>
    </location>
</feature>
<dbReference type="InterPro" id="IPR011055">
    <property type="entry name" value="Dup_hybrid_motif"/>
</dbReference>
<dbReference type="GO" id="GO:0008982">
    <property type="term" value="F:protein-N(PI)-phosphohistidine-sugar phosphotransferase activity"/>
    <property type="evidence" value="ECO:0007669"/>
    <property type="project" value="InterPro"/>
</dbReference>
<dbReference type="InterPro" id="IPR001127">
    <property type="entry name" value="PTS_EIIA_1_perm"/>
</dbReference>
<dbReference type="InterPro" id="IPR050558">
    <property type="entry name" value="PTS_Sugar-Specific_Components"/>
</dbReference>
<feature type="transmembrane region" description="Helical" evidence="12">
    <location>
        <begin position="433"/>
        <end position="456"/>
    </location>
</feature>
<dbReference type="Proteomes" id="UP000031978">
    <property type="component" value="Unassembled WGS sequence"/>
</dbReference>
<organism evidence="16 17">
    <name type="scientific">Bacillus pumilus</name>
    <name type="common">Bacillus mesentericus</name>
    <dbReference type="NCBI Taxonomy" id="1408"/>
    <lineage>
        <taxon>Bacteria</taxon>
        <taxon>Bacillati</taxon>
        <taxon>Bacillota</taxon>
        <taxon>Bacilli</taxon>
        <taxon>Bacillales</taxon>
        <taxon>Bacillaceae</taxon>
        <taxon>Bacillus</taxon>
    </lineage>
</organism>
<evidence type="ECO:0000256" key="5">
    <source>
        <dbReference type="ARBA" id="ARBA00022679"/>
    </source>
</evidence>
<comment type="subcellular location">
    <subcellularLocation>
        <location evidence="1">Cell membrane</location>
        <topology evidence="1">Multi-pass membrane protein</topology>
    </subcellularLocation>
</comment>
<dbReference type="InterPro" id="IPR013013">
    <property type="entry name" value="PTS_EIIC_1"/>
</dbReference>
<evidence type="ECO:0000259" key="15">
    <source>
        <dbReference type="PROSITE" id="PS51103"/>
    </source>
</evidence>
<feature type="domain" description="PTS EIIA type-1" evidence="13">
    <location>
        <begin position="499"/>
        <end position="603"/>
    </location>
</feature>
<dbReference type="CDD" id="cd00210">
    <property type="entry name" value="PTS_IIA_glc"/>
    <property type="match status" value="1"/>
</dbReference>
<feature type="transmembrane region" description="Helical" evidence="12">
    <location>
        <begin position="362"/>
        <end position="382"/>
    </location>
</feature>
<dbReference type="PROSITE" id="PS51093">
    <property type="entry name" value="PTS_EIIA_TYPE_1"/>
    <property type="match status" value="1"/>
</dbReference>
<dbReference type="GO" id="GO:0015771">
    <property type="term" value="P:trehalose transport"/>
    <property type="evidence" value="ECO:0007669"/>
    <property type="project" value="TreeGrafter"/>
</dbReference>
<dbReference type="InterPro" id="IPR036878">
    <property type="entry name" value="Glu_permease_IIB"/>
</dbReference>
<dbReference type="PROSITE" id="PS00371">
    <property type="entry name" value="PTS_EIIA_TYPE_1_HIS"/>
    <property type="match status" value="1"/>
</dbReference>
<dbReference type="EMBL" id="JXCL01000003">
    <property type="protein sequence ID" value="KIL25524.1"/>
    <property type="molecule type" value="Genomic_DNA"/>
</dbReference>